<dbReference type="Gene3D" id="1.25.40.390">
    <property type="match status" value="1"/>
</dbReference>
<sequence length="515" mass="57326">MKKIHILLAAFLATAGLASCDMEKYPYNSVEESQYMTQLGDFQAARYGIYSNYRGLTTGGYILNTEMQADNFYATVDYGNYFGYFYRWDIQTGNGDIESMWSGYYSTIARCNYYIDGYQRVVDGTVTGFTEENMTEIGSYAAEAYFTRAFCYYNLAVLFCHPYDASTASSEMGLPLQLTYSPSSDASTYPGRSSLADTYAQINSDLSEASRLLQGLYALNSNATNALYYITPDAITALQARVALQMKDYNTAISASTALINSGEYALVSDAATYRGIWEEDNGAETIWQIYMSNPNELGNPTGLYFHGQYGTTPQRPSYYPSQTVIDMYDQENDIRFAAFFMPFTYEASTGASGAIYKFDKYPGNPTMGLSTDDHYINMSKPFRIAEQYLIAAEAYLESGNTTEATNYLNTLCSNRIAGYAGLSSSSTESLRSAIREERNKELIGEGFRLADLKRWGLGVDRGNNAQNDDLTFGVGLSNGTSLTVSADDYRFTWPIPQAEMDVNPQLRGQQNPGY</sequence>
<evidence type="ECO:0000256" key="4">
    <source>
        <dbReference type="ARBA" id="ARBA00023136"/>
    </source>
</evidence>
<dbReference type="Pfam" id="PF07980">
    <property type="entry name" value="SusD_RagB"/>
    <property type="match status" value="1"/>
</dbReference>
<protein>
    <submittedName>
        <fullName evidence="9">RagB/SusD family nutrient uptake outer membrane protein</fullName>
    </submittedName>
</protein>
<feature type="signal peptide" evidence="6">
    <location>
        <begin position="1"/>
        <end position="18"/>
    </location>
</feature>
<evidence type="ECO:0000313" key="9">
    <source>
        <dbReference type="EMBL" id="HJA84530.1"/>
    </source>
</evidence>
<accession>A0A9D2KV89</accession>
<keyword evidence="4" id="KW-0472">Membrane</keyword>
<dbReference type="EMBL" id="DWZE01000136">
    <property type="protein sequence ID" value="HJA84530.1"/>
    <property type="molecule type" value="Genomic_DNA"/>
</dbReference>
<dbReference type="InterPro" id="IPR012944">
    <property type="entry name" value="SusD_RagB_dom"/>
</dbReference>
<reference evidence="9" key="1">
    <citation type="journal article" date="2021" name="PeerJ">
        <title>Extensive microbial diversity within the chicken gut microbiome revealed by metagenomics and culture.</title>
        <authorList>
            <person name="Gilroy R."/>
            <person name="Ravi A."/>
            <person name="Getino M."/>
            <person name="Pursley I."/>
            <person name="Horton D.L."/>
            <person name="Alikhan N.F."/>
            <person name="Baker D."/>
            <person name="Gharbi K."/>
            <person name="Hall N."/>
            <person name="Watson M."/>
            <person name="Adriaenssens E.M."/>
            <person name="Foster-Nyarko E."/>
            <person name="Jarju S."/>
            <person name="Secka A."/>
            <person name="Antonio M."/>
            <person name="Oren A."/>
            <person name="Chaudhuri R.R."/>
            <person name="La Ragione R."/>
            <person name="Hildebrand F."/>
            <person name="Pallen M.J."/>
        </authorList>
    </citation>
    <scope>NUCLEOTIDE SEQUENCE</scope>
    <source>
        <strain evidence="9">ChiHecec1B25-7008</strain>
    </source>
</reference>
<dbReference type="SUPFAM" id="SSF48452">
    <property type="entry name" value="TPR-like"/>
    <property type="match status" value="1"/>
</dbReference>
<evidence type="ECO:0000256" key="2">
    <source>
        <dbReference type="ARBA" id="ARBA00006275"/>
    </source>
</evidence>
<evidence type="ECO:0000256" key="1">
    <source>
        <dbReference type="ARBA" id="ARBA00004442"/>
    </source>
</evidence>
<dbReference type="PROSITE" id="PS51257">
    <property type="entry name" value="PROKAR_LIPOPROTEIN"/>
    <property type="match status" value="1"/>
</dbReference>
<comment type="subcellular location">
    <subcellularLocation>
        <location evidence="1">Cell outer membrane</location>
    </subcellularLocation>
</comment>
<dbReference type="InterPro" id="IPR011990">
    <property type="entry name" value="TPR-like_helical_dom_sf"/>
</dbReference>
<feature type="domain" description="SusD-like N-terminal" evidence="8">
    <location>
        <begin position="88"/>
        <end position="217"/>
    </location>
</feature>
<proteinExistence type="inferred from homology"/>
<evidence type="ECO:0000313" key="10">
    <source>
        <dbReference type="Proteomes" id="UP000823860"/>
    </source>
</evidence>
<keyword evidence="3 6" id="KW-0732">Signal</keyword>
<dbReference type="Pfam" id="PF14322">
    <property type="entry name" value="SusD-like_3"/>
    <property type="match status" value="1"/>
</dbReference>
<comment type="caution">
    <text evidence="9">The sequence shown here is derived from an EMBL/GenBank/DDBJ whole genome shotgun (WGS) entry which is preliminary data.</text>
</comment>
<dbReference type="InterPro" id="IPR033985">
    <property type="entry name" value="SusD-like_N"/>
</dbReference>
<reference evidence="9" key="2">
    <citation type="submission" date="2021-04" db="EMBL/GenBank/DDBJ databases">
        <authorList>
            <person name="Gilroy R."/>
        </authorList>
    </citation>
    <scope>NUCLEOTIDE SEQUENCE</scope>
    <source>
        <strain evidence="9">ChiHecec1B25-7008</strain>
    </source>
</reference>
<dbReference type="Proteomes" id="UP000823860">
    <property type="component" value="Unassembled WGS sequence"/>
</dbReference>
<evidence type="ECO:0000256" key="6">
    <source>
        <dbReference type="SAM" id="SignalP"/>
    </source>
</evidence>
<name>A0A9D2KV89_9BACE</name>
<organism evidence="9 10">
    <name type="scientific">Candidatus Bacteroides intestinavium</name>
    <dbReference type="NCBI Taxonomy" id="2838469"/>
    <lineage>
        <taxon>Bacteria</taxon>
        <taxon>Pseudomonadati</taxon>
        <taxon>Bacteroidota</taxon>
        <taxon>Bacteroidia</taxon>
        <taxon>Bacteroidales</taxon>
        <taxon>Bacteroidaceae</taxon>
        <taxon>Bacteroides</taxon>
    </lineage>
</organism>
<evidence type="ECO:0000259" key="7">
    <source>
        <dbReference type="Pfam" id="PF07980"/>
    </source>
</evidence>
<evidence type="ECO:0000256" key="5">
    <source>
        <dbReference type="ARBA" id="ARBA00023237"/>
    </source>
</evidence>
<feature type="chain" id="PRO_5038691054" evidence="6">
    <location>
        <begin position="19"/>
        <end position="515"/>
    </location>
</feature>
<evidence type="ECO:0000259" key="8">
    <source>
        <dbReference type="Pfam" id="PF14322"/>
    </source>
</evidence>
<evidence type="ECO:0000256" key="3">
    <source>
        <dbReference type="ARBA" id="ARBA00022729"/>
    </source>
</evidence>
<comment type="similarity">
    <text evidence="2">Belongs to the SusD family.</text>
</comment>
<keyword evidence="5" id="KW-0998">Cell outer membrane</keyword>
<feature type="domain" description="RagB/SusD" evidence="7">
    <location>
        <begin position="382"/>
        <end position="515"/>
    </location>
</feature>
<dbReference type="GO" id="GO:0009279">
    <property type="term" value="C:cell outer membrane"/>
    <property type="evidence" value="ECO:0007669"/>
    <property type="project" value="UniProtKB-SubCell"/>
</dbReference>
<gene>
    <name evidence="9" type="ORF">H9785_11270</name>
</gene>
<dbReference type="AlphaFoldDB" id="A0A9D2KV89"/>